<comment type="catalytic activity">
    <reaction evidence="1">
        <text>S-ubiquitinyl-[E2 ubiquitin-conjugating enzyme]-L-cysteine + [acceptor protein]-L-lysine = [E2 ubiquitin-conjugating enzyme]-L-cysteine + N(6)-ubiquitinyl-[acceptor protein]-L-lysine.</text>
        <dbReference type="EC" id="2.3.2.27"/>
    </reaction>
</comment>
<evidence type="ECO:0000256" key="4">
    <source>
        <dbReference type="ARBA" id="ARBA00012483"/>
    </source>
</evidence>
<accession>A0A9P3LW52</accession>
<keyword evidence="7" id="KW-0227">DNA damage</keyword>
<keyword evidence="12" id="KW-0234">DNA repair</keyword>
<dbReference type="GO" id="GO:0006301">
    <property type="term" value="P:DNA damage tolerance"/>
    <property type="evidence" value="ECO:0007669"/>
    <property type="project" value="InterPro"/>
</dbReference>
<dbReference type="InterPro" id="IPR006642">
    <property type="entry name" value="Rad18_UBZ4"/>
</dbReference>
<dbReference type="InterPro" id="IPR003034">
    <property type="entry name" value="SAP_dom"/>
</dbReference>
<comment type="pathway">
    <text evidence="3">Protein modification; protein ubiquitination.</text>
</comment>
<dbReference type="Proteomes" id="UP000827284">
    <property type="component" value="Unassembled WGS sequence"/>
</dbReference>
<evidence type="ECO:0000256" key="6">
    <source>
        <dbReference type="ARBA" id="ARBA00022723"/>
    </source>
</evidence>
<reference evidence="16" key="1">
    <citation type="submission" date="2021-11" db="EMBL/GenBank/DDBJ databases">
        <authorList>
            <person name="Herlambang A."/>
            <person name="Guo Y."/>
            <person name="Takashima Y."/>
            <person name="Nishizawa T."/>
        </authorList>
    </citation>
    <scope>NUCLEOTIDE SEQUENCE</scope>
    <source>
        <strain evidence="16">E1425</strain>
    </source>
</reference>
<dbReference type="AlphaFoldDB" id="A0A9P3LW52"/>
<feature type="compositionally biased region" description="Polar residues" evidence="14">
    <location>
        <begin position="233"/>
        <end position="279"/>
    </location>
</feature>
<gene>
    <name evidence="16" type="ORF">EMPS_05101</name>
</gene>
<keyword evidence="8" id="KW-0863">Zinc-finger</keyword>
<feature type="compositionally biased region" description="Low complexity" evidence="14">
    <location>
        <begin position="534"/>
        <end position="559"/>
    </location>
</feature>
<evidence type="ECO:0000256" key="8">
    <source>
        <dbReference type="ARBA" id="ARBA00022771"/>
    </source>
</evidence>
<dbReference type="SMART" id="SM00513">
    <property type="entry name" value="SAP"/>
    <property type="match status" value="1"/>
</dbReference>
<feature type="region of interest" description="Disordered" evidence="14">
    <location>
        <begin position="34"/>
        <end position="159"/>
    </location>
</feature>
<dbReference type="GO" id="GO:0003697">
    <property type="term" value="F:single-stranded DNA binding"/>
    <property type="evidence" value="ECO:0007669"/>
    <property type="project" value="InterPro"/>
</dbReference>
<dbReference type="InterPro" id="IPR039577">
    <property type="entry name" value="Rad18"/>
</dbReference>
<keyword evidence="5" id="KW-0808">Transferase</keyword>
<dbReference type="EC" id="2.3.2.27" evidence="4"/>
<evidence type="ECO:0000256" key="10">
    <source>
        <dbReference type="ARBA" id="ARBA00022833"/>
    </source>
</evidence>
<keyword evidence="13" id="KW-0539">Nucleus</keyword>
<dbReference type="GO" id="GO:0097505">
    <property type="term" value="C:Rad6-Rad18 complex"/>
    <property type="evidence" value="ECO:0007669"/>
    <property type="project" value="TreeGrafter"/>
</dbReference>
<protein>
    <recommendedName>
        <fullName evidence="4">RING-type E3 ubiquitin transferase</fullName>
        <ecNumber evidence="4">2.3.2.27</ecNumber>
    </recommendedName>
</protein>
<comment type="caution">
    <text evidence="16">The sequence shown here is derived from an EMBL/GenBank/DDBJ whole genome shotgun (WGS) entry which is preliminary data.</text>
</comment>
<proteinExistence type="predicted"/>
<evidence type="ECO:0000256" key="12">
    <source>
        <dbReference type="ARBA" id="ARBA00023204"/>
    </source>
</evidence>
<dbReference type="GO" id="GO:0006281">
    <property type="term" value="P:DNA repair"/>
    <property type="evidence" value="ECO:0007669"/>
    <property type="project" value="UniProtKB-KW"/>
</dbReference>
<evidence type="ECO:0000256" key="9">
    <source>
        <dbReference type="ARBA" id="ARBA00022786"/>
    </source>
</evidence>
<dbReference type="EMBL" id="BQFW01000007">
    <property type="protein sequence ID" value="GJJ72743.1"/>
    <property type="molecule type" value="Genomic_DNA"/>
</dbReference>
<evidence type="ECO:0000256" key="5">
    <source>
        <dbReference type="ARBA" id="ARBA00022679"/>
    </source>
</evidence>
<evidence type="ECO:0000313" key="16">
    <source>
        <dbReference type="EMBL" id="GJJ72743.1"/>
    </source>
</evidence>
<feature type="compositionally biased region" description="Low complexity" evidence="14">
    <location>
        <begin position="142"/>
        <end position="159"/>
    </location>
</feature>
<dbReference type="GO" id="GO:0005634">
    <property type="term" value="C:nucleus"/>
    <property type="evidence" value="ECO:0007669"/>
    <property type="project" value="UniProtKB-SubCell"/>
</dbReference>
<dbReference type="PROSITE" id="PS50800">
    <property type="entry name" value="SAP"/>
    <property type="match status" value="1"/>
</dbReference>
<dbReference type="PANTHER" id="PTHR14134:SF2">
    <property type="entry name" value="E3 UBIQUITIN-PROTEIN LIGASE RAD18"/>
    <property type="match status" value="1"/>
</dbReference>
<dbReference type="PANTHER" id="PTHR14134">
    <property type="entry name" value="E3 UBIQUITIN-PROTEIN LIGASE RAD18"/>
    <property type="match status" value="1"/>
</dbReference>
<evidence type="ECO:0000259" key="15">
    <source>
        <dbReference type="PROSITE" id="PS50800"/>
    </source>
</evidence>
<feature type="region of interest" description="Disordered" evidence="14">
    <location>
        <begin position="233"/>
        <end position="282"/>
    </location>
</feature>
<evidence type="ECO:0000256" key="14">
    <source>
        <dbReference type="SAM" id="MobiDB-lite"/>
    </source>
</evidence>
<evidence type="ECO:0000256" key="3">
    <source>
        <dbReference type="ARBA" id="ARBA00004906"/>
    </source>
</evidence>
<evidence type="ECO:0000256" key="1">
    <source>
        <dbReference type="ARBA" id="ARBA00000900"/>
    </source>
</evidence>
<evidence type="ECO:0000256" key="11">
    <source>
        <dbReference type="ARBA" id="ARBA00023125"/>
    </source>
</evidence>
<dbReference type="GO" id="GO:0006513">
    <property type="term" value="P:protein monoubiquitination"/>
    <property type="evidence" value="ECO:0007669"/>
    <property type="project" value="InterPro"/>
</dbReference>
<feature type="domain" description="SAP" evidence="15">
    <location>
        <begin position="301"/>
        <end position="335"/>
    </location>
</feature>
<keyword evidence="17" id="KW-1185">Reference proteome</keyword>
<feature type="region of interest" description="Disordered" evidence="14">
    <location>
        <begin position="390"/>
        <end position="432"/>
    </location>
</feature>
<name>A0A9P3LW52_9FUNG</name>
<reference evidence="16" key="2">
    <citation type="journal article" date="2022" name="Microbiol. Resour. Announc.">
        <title>Whole-Genome Sequence of Entomortierella parvispora E1425, a Mucoromycotan Fungus Associated with Burkholderiaceae-Related Endosymbiotic Bacteria.</title>
        <authorList>
            <person name="Herlambang A."/>
            <person name="Guo Y."/>
            <person name="Takashima Y."/>
            <person name="Narisawa K."/>
            <person name="Ohta H."/>
            <person name="Nishizawa T."/>
        </authorList>
    </citation>
    <scope>NUCLEOTIDE SEQUENCE</scope>
    <source>
        <strain evidence="16">E1425</strain>
    </source>
</reference>
<keyword evidence="9" id="KW-0833">Ubl conjugation pathway</keyword>
<keyword evidence="10" id="KW-0862">Zinc</keyword>
<dbReference type="Pfam" id="PF02037">
    <property type="entry name" value="SAP"/>
    <property type="match status" value="1"/>
</dbReference>
<evidence type="ECO:0000256" key="2">
    <source>
        <dbReference type="ARBA" id="ARBA00004123"/>
    </source>
</evidence>
<organism evidence="16 17">
    <name type="scientific">Entomortierella parvispora</name>
    <dbReference type="NCBI Taxonomy" id="205924"/>
    <lineage>
        <taxon>Eukaryota</taxon>
        <taxon>Fungi</taxon>
        <taxon>Fungi incertae sedis</taxon>
        <taxon>Mucoromycota</taxon>
        <taxon>Mortierellomycotina</taxon>
        <taxon>Mortierellomycetes</taxon>
        <taxon>Mortierellales</taxon>
        <taxon>Mortierellaceae</taxon>
        <taxon>Entomortierella</taxon>
    </lineage>
</organism>
<keyword evidence="6" id="KW-0479">Metal-binding</keyword>
<evidence type="ECO:0000313" key="17">
    <source>
        <dbReference type="Proteomes" id="UP000827284"/>
    </source>
</evidence>
<feature type="region of interest" description="Disordered" evidence="14">
    <location>
        <begin position="471"/>
        <end position="577"/>
    </location>
</feature>
<feature type="compositionally biased region" description="Polar residues" evidence="14">
    <location>
        <begin position="117"/>
        <end position="135"/>
    </location>
</feature>
<keyword evidence="11" id="KW-0238">DNA-binding</keyword>
<dbReference type="GO" id="GO:0061630">
    <property type="term" value="F:ubiquitin protein ligase activity"/>
    <property type="evidence" value="ECO:0007669"/>
    <property type="project" value="UniProtKB-EC"/>
</dbReference>
<dbReference type="SMART" id="SM00734">
    <property type="entry name" value="ZnF_Rad18"/>
    <property type="match status" value="1"/>
</dbReference>
<feature type="compositionally biased region" description="Low complexity" evidence="14">
    <location>
        <begin position="491"/>
        <end position="521"/>
    </location>
</feature>
<dbReference type="OrthoDB" id="9049620at2759"/>
<comment type="subcellular location">
    <subcellularLocation>
        <location evidence="2">Nucleus</location>
    </subcellularLocation>
</comment>
<dbReference type="GO" id="GO:0008270">
    <property type="term" value="F:zinc ion binding"/>
    <property type="evidence" value="ECO:0007669"/>
    <property type="project" value="UniProtKB-KW"/>
</dbReference>
<feature type="compositionally biased region" description="Basic and acidic residues" evidence="14">
    <location>
        <begin position="471"/>
        <end position="487"/>
    </location>
</feature>
<evidence type="ECO:0000256" key="13">
    <source>
        <dbReference type="ARBA" id="ARBA00023242"/>
    </source>
</evidence>
<sequence>MAASTSQMRRNVALDEIANHFGDCRARLLKVVTSTDERPASDTSMEIAGGVRQQKRRRVSGRITPKSSQEPMDLDSSSNQRSSSKKSNDDDDDDFSVSSQDSGNSRREEPALRRSGRTSTLSTPVTDSVLQSTPISGRAFPSSSSSSEPTVAATPLTPTTPTKAVAKHTLVACPVCECAIPEAQTNSHLDKFCFAGKKDPIYTLPYNLLMGHLTEAKAIELYERVGYPAAGTNVTASSTKSSSTQPTARTQSIVNPFGQSSPRSQYQTGNASLFGSPSKQPVPVMAKPIPPEPKRIPKLTYSVLNDKQLRKKLSELGLAVHGDKQLMQKRHAEYVTIYNANCDSTRPLSEAQLRRNMEIWERTYDQDIAAKEQLKRNAEQQRLIQQRELVQKQAAVPQSSVSSTANPSDSSSSASTSSRPFSRSSSGSNFVPNHNNNAEVNVAVAEASAFAHALKYAAEYKELIADIRSRNEKDKVPKKETKQDNKKATPTGSTKSSQSSQSGNQPRASTPANTSSSTSGTQPLPPQVPEQTASQSSITSSQSSSIVEDQPSSQSSQYSMPLTPSKLRHPRRPIEHT</sequence>
<evidence type="ECO:0000256" key="7">
    <source>
        <dbReference type="ARBA" id="ARBA00022763"/>
    </source>
</evidence>
<feature type="compositionally biased region" description="Low complexity" evidence="14">
    <location>
        <begin position="399"/>
        <end position="432"/>
    </location>
</feature>